<keyword evidence="4" id="KW-1185">Reference proteome</keyword>
<dbReference type="EMBL" id="JH651379">
    <property type="protein sequence ID" value="EIJ40611.1"/>
    <property type="molecule type" value="Genomic_DNA"/>
</dbReference>
<dbReference type="InterPro" id="IPR050769">
    <property type="entry name" value="NAT_camello-type"/>
</dbReference>
<dbReference type="Gene3D" id="3.40.630.30">
    <property type="match status" value="1"/>
</dbReference>
<dbReference type="eggNOG" id="COG0456">
    <property type="taxonomic scope" value="Bacteria"/>
</dbReference>
<dbReference type="AlphaFoldDB" id="I3CAG8"/>
<evidence type="ECO:0000256" key="1">
    <source>
        <dbReference type="ARBA" id="ARBA00022679"/>
    </source>
</evidence>
<dbReference type="InterPro" id="IPR000182">
    <property type="entry name" value="GNAT_dom"/>
</dbReference>
<feature type="domain" description="N-acetyltransferase" evidence="2">
    <location>
        <begin position="3"/>
        <end position="154"/>
    </location>
</feature>
<protein>
    <submittedName>
        <fullName evidence="3">Acetyltransferase, N-acetylglutamate synthase</fullName>
    </submittedName>
</protein>
<dbReference type="PANTHER" id="PTHR13947:SF37">
    <property type="entry name" value="LD18367P"/>
    <property type="match status" value="1"/>
</dbReference>
<dbReference type="PROSITE" id="PS51186">
    <property type="entry name" value="GNAT"/>
    <property type="match status" value="1"/>
</dbReference>
<evidence type="ECO:0000313" key="3">
    <source>
        <dbReference type="EMBL" id="EIJ40611.1"/>
    </source>
</evidence>
<evidence type="ECO:0000313" key="4">
    <source>
        <dbReference type="Proteomes" id="UP000004690"/>
    </source>
</evidence>
<dbReference type="InterPro" id="IPR016181">
    <property type="entry name" value="Acyl_CoA_acyltransferase"/>
</dbReference>
<dbReference type="Pfam" id="PF00583">
    <property type="entry name" value="Acetyltransf_1"/>
    <property type="match status" value="1"/>
</dbReference>
<keyword evidence="1 3" id="KW-0808">Transferase</keyword>
<dbReference type="SUPFAM" id="SSF55729">
    <property type="entry name" value="Acyl-CoA N-acyltransferases (Nat)"/>
    <property type="match status" value="1"/>
</dbReference>
<proteinExistence type="predicted"/>
<sequence length="154" mass="17982">MNIEIVPFKMEYATAFRDLNVEWLEKFFIVEPHDKEVLSNCKENIIDEGGFIYFAKIDTEIVGCFAFLKVENGIFELTKMAVSPEYRGKKIGQHLLQFSIDTAKDKGFKEVLLYSSRKLENAIHLYRKYGFKEVPLEPNTPYKRADIKMVMKIV</sequence>
<dbReference type="GO" id="GO:0008080">
    <property type="term" value="F:N-acetyltransferase activity"/>
    <property type="evidence" value="ECO:0007669"/>
    <property type="project" value="InterPro"/>
</dbReference>
<evidence type="ECO:0000259" key="2">
    <source>
        <dbReference type="PROSITE" id="PS51186"/>
    </source>
</evidence>
<dbReference type="Proteomes" id="UP000004690">
    <property type="component" value="Unassembled WGS sequence"/>
</dbReference>
<reference evidence="3 4" key="1">
    <citation type="submission" date="2012-02" db="EMBL/GenBank/DDBJ databases">
        <title>Improved High-Quality Draft genome of Joostella marina DSM 19592.</title>
        <authorList>
            <consortium name="US DOE Joint Genome Institute (JGI-PGF)"/>
            <person name="Lucas S."/>
            <person name="Copeland A."/>
            <person name="Lapidus A."/>
            <person name="Bruce D."/>
            <person name="Goodwin L."/>
            <person name="Pitluck S."/>
            <person name="Peters L."/>
            <person name="Chertkov O."/>
            <person name="Ovchinnikova G."/>
            <person name="Kyrpides N."/>
            <person name="Mavromatis K."/>
            <person name="Detter J.C."/>
            <person name="Han C."/>
            <person name="Land M."/>
            <person name="Hauser L."/>
            <person name="Markowitz V."/>
            <person name="Cheng J.-F."/>
            <person name="Hugenholtz P."/>
            <person name="Woyke T."/>
            <person name="Wu D."/>
            <person name="Tindall B."/>
            <person name="Brambilla E."/>
            <person name="Klenk H.-P."/>
            <person name="Eisen J.A."/>
        </authorList>
    </citation>
    <scope>NUCLEOTIDE SEQUENCE [LARGE SCALE GENOMIC DNA]</scope>
    <source>
        <strain evidence="3 4">DSM 19592</strain>
    </source>
</reference>
<gene>
    <name evidence="3" type="ORF">JoomaDRAFT_3675</name>
</gene>
<dbReference type="CDD" id="cd04301">
    <property type="entry name" value="NAT_SF"/>
    <property type="match status" value="1"/>
</dbReference>
<dbReference type="HOGENOM" id="CLU_013985_11_9_10"/>
<dbReference type="OrthoDB" id="1431064at2"/>
<accession>I3CAG8</accession>
<organism evidence="3 4">
    <name type="scientific">Galbibacter orientalis DSM 19592</name>
    <dbReference type="NCBI Taxonomy" id="926559"/>
    <lineage>
        <taxon>Bacteria</taxon>
        <taxon>Pseudomonadati</taxon>
        <taxon>Bacteroidota</taxon>
        <taxon>Flavobacteriia</taxon>
        <taxon>Flavobacteriales</taxon>
        <taxon>Flavobacteriaceae</taxon>
        <taxon>Galbibacter</taxon>
    </lineage>
</organism>
<dbReference type="PANTHER" id="PTHR13947">
    <property type="entry name" value="GNAT FAMILY N-ACETYLTRANSFERASE"/>
    <property type="match status" value="1"/>
</dbReference>
<dbReference type="STRING" id="926559.JoomaDRAFT_3675"/>
<dbReference type="RefSeq" id="WP_008615053.1">
    <property type="nucleotide sequence ID" value="NZ_JH651379.1"/>
</dbReference>
<name>I3CAG8_9FLAO</name>